<proteinExistence type="predicted"/>
<feature type="non-terminal residue" evidence="1">
    <location>
        <position position="47"/>
    </location>
</feature>
<organism evidence="1 2">
    <name type="scientific">Gigaspora margarita</name>
    <dbReference type="NCBI Taxonomy" id="4874"/>
    <lineage>
        <taxon>Eukaryota</taxon>
        <taxon>Fungi</taxon>
        <taxon>Fungi incertae sedis</taxon>
        <taxon>Mucoromycota</taxon>
        <taxon>Glomeromycotina</taxon>
        <taxon>Glomeromycetes</taxon>
        <taxon>Diversisporales</taxon>
        <taxon>Gigasporaceae</taxon>
        <taxon>Gigaspora</taxon>
    </lineage>
</organism>
<dbReference type="EMBL" id="CAJVQB010113483">
    <property type="protein sequence ID" value="CAG8852570.1"/>
    <property type="molecule type" value="Genomic_DNA"/>
</dbReference>
<evidence type="ECO:0000313" key="2">
    <source>
        <dbReference type="Proteomes" id="UP000789901"/>
    </source>
</evidence>
<sequence>PDRHDKKKSVDFEDKKISDIFTISEDIDNEWKNITVNITDDQVILNK</sequence>
<comment type="caution">
    <text evidence="1">The sequence shown here is derived from an EMBL/GenBank/DDBJ whole genome shotgun (WGS) entry which is preliminary data.</text>
</comment>
<protein>
    <submittedName>
        <fullName evidence="1">8757_t:CDS:1</fullName>
    </submittedName>
</protein>
<dbReference type="Proteomes" id="UP000789901">
    <property type="component" value="Unassembled WGS sequence"/>
</dbReference>
<reference evidence="1 2" key="1">
    <citation type="submission" date="2021-06" db="EMBL/GenBank/DDBJ databases">
        <authorList>
            <person name="Kallberg Y."/>
            <person name="Tangrot J."/>
            <person name="Rosling A."/>
        </authorList>
    </citation>
    <scope>NUCLEOTIDE SEQUENCE [LARGE SCALE GENOMIC DNA]</scope>
    <source>
        <strain evidence="1 2">120-4 pot B 10/14</strain>
    </source>
</reference>
<evidence type="ECO:0000313" key="1">
    <source>
        <dbReference type="EMBL" id="CAG8852570.1"/>
    </source>
</evidence>
<accession>A0ABN7XD71</accession>
<keyword evidence="2" id="KW-1185">Reference proteome</keyword>
<gene>
    <name evidence="1" type="ORF">GMARGA_LOCUS41391</name>
</gene>
<name>A0ABN7XD71_GIGMA</name>
<feature type="non-terminal residue" evidence="1">
    <location>
        <position position="1"/>
    </location>
</feature>